<proteinExistence type="predicted"/>
<sequence>MYFHELCQLGKLMLMRRYKRNFDMATIHWRLQQQLWRPQ</sequence>
<name>A0A2K4WMH7_9PSED</name>
<gene>
    <name evidence="1" type="ORF">CFBP6411_05691</name>
</gene>
<accession>A0A2K4WMH7</accession>
<dbReference type="AlphaFoldDB" id="A0A2K4WMH7"/>
<evidence type="ECO:0000313" key="1">
    <source>
        <dbReference type="EMBL" id="SOS37044.1"/>
    </source>
</evidence>
<organism evidence="1 2">
    <name type="scientific">Pseudomonas syringae group genomosp. 3</name>
    <dbReference type="NCBI Taxonomy" id="251701"/>
    <lineage>
        <taxon>Bacteria</taxon>
        <taxon>Pseudomonadati</taxon>
        <taxon>Pseudomonadota</taxon>
        <taxon>Gammaproteobacteria</taxon>
        <taxon>Pseudomonadales</taxon>
        <taxon>Pseudomonadaceae</taxon>
        <taxon>Pseudomonas</taxon>
    </lineage>
</organism>
<reference evidence="2" key="1">
    <citation type="submission" date="2017-11" db="EMBL/GenBank/DDBJ databases">
        <authorList>
            <person name="Blom J."/>
        </authorList>
    </citation>
    <scope>NUCLEOTIDE SEQUENCE [LARGE SCALE GENOMIC DNA]</scope>
</reference>
<dbReference type="EMBL" id="LT963408">
    <property type="protein sequence ID" value="SOS37044.1"/>
    <property type="molecule type" value="Genomic_DNA"/>
</dbReference>
<evidence type="ECO:0000313" key="2">
    <source>
        <dbReference type="Proteomes" id="UP000238093"/>
    </source>
</evidence>
<protein>
    <submittedName>
        <fullName evidence="1">Uncharacterized protein</fullName>
    </submittedName>
</protein>
<dbReference type="Proteomes" id="UP000238093">
    <property type="component" value="Chromosome I"/>
</dbReference>